<dbReference type="HOGENOM" id="CLU_1590921_0_0_2"/>
<protein>
    <recommendedName>
        <fullName evidence="3">Hydrogenase maturation protease</fullName>
    </recommendedName>
</protein>
<dbReference type="Proteomes" id="UP000003980">
    <property type="component" value="Unassembled WGS sequence"/>
</dbReference>
<accession>H2C1E3</accession>
<gene>
    <name evidence="1" type="ORF">MetMK1DRAFT_00005660</name>
</gene>
<dbReference type="SUPFAM" id="SSF53163">
    <property type="entry name" value="HybD-like"/>
    <property type="match status" value="1"/>
</dbReference>
<name>H2C1E3_9CREN</name>
<evidence type="ECO:0000313" key="2">
    <source>
        <dbReference type="Proteomes" id="UP000003980"/>
    </source>
</evidence>
<dbReference type="OrthoDB" id="36884at2157"/>
<proteinExistence type="predicted"/>
<keyword evidence="2" id="KW-1185">Reference proteome</keyword>
<dbReference type="InterPro" id="IPR023430">
    <property type="entry name" value="Pept_HybD-like_dom_sf"/>
</dbReference>
<evidence type="ECO:0008006" key="3">
    <source>
        <dbReference type="Google" id="ProtNLM"/>
    </source>
</evidence>
<sequence>MDLTGPPTLAALGYLYQGDYSIPLRAMEELRREGLEVLDLSLGAFKAASLLQHVSPSILVILTAERRGKRELRLYRPGGVVSPFSTWMEISTSVKAYYMDVDTFLKVSRSLGVLPDLTLVLECEVERDEGMELSQWGKECLRMMKEKAMELLRDTSVISTTPLRDLE</sequence>
<dbReference type="EMBL" id="JH597761">
    <property type="protein sequence ID" value="EHP70064.1"/>
    <property type="molecule type" value="Genomic_DNA"/>
</dbReference>
<dbReference type="Gene3D" id="3.40.50.1450">
    <property type="entry name" value="HybD-like"/>
    <property type="match status" value="1"/>
</dbReference>
<dbReference type="RefSeq" id="WP_009070433.1">
    <property type="nucleotide sequence ID" value="NZ_JH597761.1"/>
</dbReference>
<evidence type="ECO:0000313" key="1">
    <source>
        <dbReference type="EMBL" id="EHP70064.1"/>
    </source>
</evidence>
<dbReference type="AlphaFoldDB" id="H2C1E3"/>
<organism evidence="1 2">
    <name type="scientific">Metallosphaera yellowstonensis MK1</name>
    <dbReference type="NCBI Taxonomy" id="671065"/>
    <lineage>
        <taxon>Archaea</taxon>
        <taxon>Thermoproteota</taxon>
        <taxon>Thermoprotei</taxon>
        <taxon>Sulfolobales</taxon>
        <taxon>Sulfolobaceae</taxon>
        <taxon>Metallosphaera</taxon>
    </lineage>
</organism>
<reference evidence="1 2" key="1">
    <citation type="submission" date="2012-01" db="EMBL/GenBank/DDBJ databases">
        <title>Improved High-Quality Draft sequence of Metallosphaera yellowstonensis MK1.</title>
        <authorList>
            <consortium name="US DOE Joint Genome Institute"/>
            <person name="Lucas S."/>
            <person name="Han J."/>
            <person name="Cheng J.-F."/>
            <person name="Goodwin L."/>
            <person name="Pitluck S."/>
            <person name="Peters L."/>
            <person name="Teshima H."/>
            <person name="Detter J.C."/>
            <person name="Han C."/>
            <person name="Tapia R."/>
            <person name="Land M."/>
            <person name="Hauser L."/>
            <person name="Kyrpides N."/>
            <person name="Kozubal M."/>
            <person name="Macur R.E."/>
            <person name="Jay Z."/>
            <person name="Inskeep W."/>
            <person name="Woyke T."/>
        </authorList>
    </citation>
    <scope>NUCLEOTIDE SEQUENCE [LARGE SCALE GENOMIC DNA]</scope>
    <source>
        <strain evidence="1 2">MK1</strain>
    </source>
</reference>
<dbReference type="eggNOG" id="arCOG06056">
    <property type="taxonomic scope" value="Archaea"/>
</dbReference>